<dbReference type="SUPFAM" id="SSF46894">
    <property type="entry name" value="C-terminal effector domain of the bipartite response regulators"/>
    <property type="match status" value="1"/>
</dbReference>
<reference evidence="4 5" key="1">
    <citation type="submission" date="2019-05" db="EMBL/GenBank/DDBJ databases">
        <authorList>
            <person name="Lee S.D."/>
        </authorList>
    </citation>
    <scope>NUCLEOTIDE SEQUENCE [LARGE SCALE GENOMIC DNA]</scope>
    <source>
        <strain evidence="4 5">C5-26</strain>
    </source>
</reference>
<proteinExistence type="inferred from homology"/>
<dbReference type="PROSITE" id="PS50043">
    <property type="entry name" value="HTH_LUXR_2"/>
    <property type="match status" value="1"/>
</dbReference>
<dbReference type="InterPro" id="IPR028082">
    <property type="entry name" value="Peripla_BP_I"/>
</dbReference>
<dbReference type="Gene3D" id="1.10.10.10">
    <property type="entry name" value="Winged helix-like DNA-binding domain superfamily/Winged helix DNA-binding domain"/>
    <property type="match status" value="1"/>
</dbReference>
<sequence>MSMTLGPDEFSIEVDSLGGTPLVRLGSVPKGLLEVAVALRGGRVQRCSFIWADDDSPTPCYVAVERARNNGSLVISGFYCHNLPFGLTVRELDVLTLVAIGKSNIEIASRLNLSARTVTTHVDHIMGKMSVRSRTAAAVIAVDGGLLKVPFPGGDDGFDLLELGRAFGGTATRRVVRQPRVVKKPFAFGAVLPLHGLAAADGAEMLRGGRLAIDELNRRGGVDGRQLVMEIADVDILDAESVRRGLIALAERDVDVLTSGYFAQQDLAHEIVANWGVPYLHAATMRMMEERVCSDPRRYQNIFQVCASDAHYAPRFVGVLTGLRDTGGWLPSSNRLVVIQGAWDLTDLGVVQAYALAERHGWQIDVIRIFGDDHDSWASLADRIRHGEPAAVMIGNYHVSGTVSFIDSFLADPSDTLVYALYSPSIPEFREQLGERSEGIVWATVTGTYSDAPARAFAGRYRKRFGVSPGRSHAGLAYDRVQLAATALSLAANPRSSRAVADELRVVIHRGVNGTYYFGNESQTAWTYPSPGVDPSLAQAHLIFQIQDGRQRIIDPSPFADARFRPQSWLARSRQAD</sequence>
<evidence type="ECO:0000256" key="1">
    <source>
        <dbReference type="ARBA" id="ARBA00010062"/>
    </source>
</evidence>
<organism evidence="4 5">
    <name type="scientific">Leekyejoonella antrihumi</name>
    <dbReference type="NCBI Taxonomy" id="1660198"/>
    <lineage>
        <taxon>Bacteria</taxon>
        <taxon>Bacillati</taxon>
        <taxon>Actinomycetota</taxon>
        <taxon>Actinomycetes</taxon>
        <taxon>Micrococcales</taxon>
        <taxon>Dermacoccaceae</taxon>
        <taxon>Leekyejoonella</taxon>
    </lineage>
</organism>
<dbReference type="Pfam" id="PF00196">
    <property type="entry name" value="GerE"/>
    <property type="match status" value="1"/>
</dbReference>
<dbReference type="OrthoDB" id="7337537at2"/>
<comment type="caution">
    <text evidence="4">The sequence shown here is derived from an EMBL/GenBank/DDBJ whole genome shotgun (WGS) entry which is preliminary data.</text>
</comment>
<dbReference type="InterPro" id="IPR028081">
    <property type="entry name" value="Leu-bd"/>
</dbReference>
<dbReference type="InterPro" id="IPR016032">
    <property type="entry name" value="Sig_transdc_resp-reg_C-effctor"/>
</dbReference>
<feature type="domain" description="HTH luxR-type" evidence="3">
    <location>
        <begin position="81"/>
        <end position="145"/>
    </location>
</feature>
<dbReference type="SUPFAM" id="SSF53822">
    <property type="entry name" value="Periplasmic binding protein-like I"/>
    <property type="match status" value="1"/>
</dbReference>
<reference evidence="4 5" key="2">
    <citation type="submission" date="2019-08" db="EMBL/GenBank/DDBJ databases">
        <title>Jejuicoccus antrihumi gen. nov., sp. nov., a new member of the family Dermacoccaceae isolated from a cave.</title>
        <authorList>
            <person name="Schumann P."/>
            <person name="Kim I.S."/>
        </authorList>
    </citation>
    <scope>NUCLEOTIDE SEQUENCE [LARGE SCALE GENOMIC DNA]</scope>
    <source>
        <strain evidence="4 5">C5-26</strain>
    </source>
</reference>
<dbReference type="GO" id="GO:0003677">
    <property type="term" value="F:DNA binding"/>
    <property type="evidence" value="ECO:0007669"/>
    <property type="project" value="InterPro"/>
</dbReference>
<comment type="similarity">
    <text evidence="1">Belongs to the leucine-binding protein family.</text>
</comment>
<keyword evidence="2" id="KW-0732">Signal</keyword>
<dbReference type="PROSITE" id="PS00622">
    <property type="entry name" value="HTH_LUXR_1"/>
    <property type="match status" value="1"/>
</dbReference>
<dbReference type="PANTHER" id="PTHR30483:SF6">
    <property type="entry name" value="PERIPLASMIC BINDING PROTEIN OF ABC TRANSPORTER FOR NATURAL AMINO ACIDS"/>
    <property type="match status" value="1"/>
</dbReference>
<dbReference type="InterPro" id="IPR000792">
    <property type="entry name" value="Tscrpt_reg_LuxR_C"/>
</dbReference>
<evidence type="ECO:0000259" key="3">
    <source>
        <dbReference type="PROSITE" id="PS50043"/>
    </source>
</evidence>
<evidence type="ECO:0000313" key="5">
    <source>
        <dbReference type="Proteomes" id="UP000320244"/>
    </source>
</evidence>
<dbReference type="CDD" id="cd06170">
    <property type="entry name" value="LuxR_C_like"/>
    <property type="match status" value="1"/>
</dbReference>
<dbReference type="AlphaFoldDB" id="A0A563DW93"/>
<dbReference type="PRINTS" id="PR00038">
    <property type="entry name" value="HTHLUXR"/>
</dbReference>
<evidence type="ECO:0000313" key="4">
    <source>
        <dbReference type="EMBL" id="TWP34487.1"/>
    </source>
</evidence>
<dbReference type="PANTHER" id="PTHR30483">
    <property type="entry name" value="LEUCINE-SPECIFIC-BINDING PROTEIN"/>
    <property type="match status" value="1"/>
</dbReference>
<dbReference type="GO" id="GO:0006355">
    <property type="term" value="P:regulation of DNA-templated transcription"/>
    <property type="evidence" value="ECO:0007669"/>
    <property type="project" value="InterPro"/>
</dbReference>
<accession>A0A563DW93</accession>
<dbReference type="InterPro" id="IPR051010">
    <property type="entry name" value="BCAA_transport"/>
</dbReference>
<dbReference type="Pfam" id="PF13458">
    <property type="entry name" value="Peripla_BP_6"/>
    <property type="match status" value="1"/>
</dbReference>
<dbReference type="SMART" id="SM00421">
    <property type="entry name" value="HTH_LUXR"/>
    <property type="match status" value="1"/>
</dbReference>
<evidence type="ECO:0000256" key="2">
    <source>
        <dbReference type="ARBA" id="ARBA00022729"/>
    </source>
</evidence>
<name>A0A563DW93_9MICO</name>
<dbReference type="Proteomes" id="UP000320244">
    <property type="component" value="Unassembled WGS sequence"/>
</dbReference>
<dbReference type="EMBL" id="VCQV01000027">
    <property type="protein sequence ID" value="TWP34487.1"/>
    <property type="molecule type" value="Genomic_DNA"/>
</dbReference>
<dbReference type="InterPro" id="IPR036388">
    <property type="entry name" value="WH-like_DNA-bd_sf"/>
</dbReference>
<dbReference type="Gene3D" id="3.40.50.2300">
    <property type="match status" value="2"/>
</dbReference>
<gene>
    <name evidence="4" type="ORF">FGL98_17395</name>
</gene>
<keyword evidence="5" id="KW-1185">Reference proteome</keyword>
<protein>
    <recommendedName>
        <fullName evidence="3">HTH luxR-type domain-containing protein</fullName>
    </recommendedName>
</protein>